<keyword evidence="1" id="KW-0812">Transmembrane</keyword>
<evidence type="ECO:0000256" key="1">
    <source>
        <dbReference type="SAM" id="Phobius"/>
    </source>
</evidence>
<evidence type="ECO:0000313" key="2">
    <source>
        <dbReference type="EMBL" id="ORM97960.1"/>
    </source>
</evidence>
<dbReference type="EMBL" id="MLJJ01000025">
    <property type="protein sequence ID" value="ORM97960.1"/>
    <property type="molecule type" value="Genomic_DNA"/>
</dbReference>
<keyword evidence="3" id="KW-1185">Reference proteome</keyword>
<sequence length="64" mass="6954">MENFLSEMPISLLCLCMASVHSWLTQAKTSIVTVLAALVYPVWVQSLMAAIILLSDQVVDGKAC</sequence>
<keyword evidence="1" id="KW-0472">Membrane</keyword>
<dbReference type="Proteomes" id="UP000193785">
    <property type="component" value="Unassembled WGS sequence"/>
</dbReference>
<comment type="caution">
    <text evidence="2">The sequence shown here is derived from an EMBL/GenBank/DDBJ whole genome shotgun (WGS) entry which is preliminary data.</text>
</comment>
<evidence type="ECO:0000313" key="3">
    <source>
        <dbReference type="Proteomes" id="UP000193785"/>
    </source>
</evidence>
<name>A0ABX3UPZ8_9GAMM</name>
<feature type="transmembrane region" description="Helical" evidence="1">
    <location>
        <begin position="37"/>
        <end position="55"/>
    </location>
</feature>
<protein>
    <submittedName>
        <fullName evidence="2">Uncharacterized protein</fullName>
    </submittedName>
</protein>
<keyword evidence="1" id="KW-1133">Transmembrane helix</keyword>
<proteinExistence type="predicted"/>
<organism evidence="2 3">
    <name type="scientific">Pantoea septica</name>
    <dbReference type="NCBI Taxonomy" id="472695"/>
    <lineage>
        <taxon>Bacteria</taxon>
        <taxon>Pseudomonadati</taxon>
        <taxon>Pseudomonadota</taxon>
        <taxon>Gammaproteobacteria</taxon>
        <taxon>Enterobacterales</taxon>
        <taxon>Erwiniaceae</taxon>
        <taxon>Pantoea</taxon>
    </lineage>
</organism>
<reference evidence="2 3" key="1">
    <citation type="journal article" date="2017" name="Antonie Van Leeuwenhoek">
        <title>Phylogenomic resolution of the bacterial genus Pantoea and its relationship with Erwinia and Tatumella.</title>
        <authorList>
            <person name="Palmer M."/>
            <person name="Steenkamp E.T."/>
            <person name="Coetzee M.P."/>
            <person name="Chan W.Y."/>
            <person name="van Zyl E."/>
            <person name="De Maayer P."/>
            <person name="Coutinho T.A."/>
            <person name="Blom J."/>
            <person name="Smits T.H."/>
            <person name="Duffy B."/>
            <person name="Venter S.N."/>
        </authorList>
    </citation>
    <scope>NUCLEOTIDE SEQUENCE [LARGE SCALE GENOMIC DNA]</scope>
    <source>
        <strain evidence="2 3">LMG 5345</strain>
    </source>
</reference>
<gene>
    <name evidence="2" type="ORF">HA46_13830</name>
</gene>
<accession>A0ABX3UPZ8</accession>